<protein>
    <submittedName>
        <fullName evidence="1">22997_t:CDS:1</fullName>
    </submittedName>
</protein>
<accession>A0A9N8YZH1</accession>
<comment type="caution">
    <text evidence="1">The sequence shown here is derived from an EMBL/GenBank/DDBJ whole genome shotgun (WGS) entry which is preliminary data.</text>
</comment>
<organism evidence="1 2">
    <name type="scientific">Dentiscutata erythropus</name>
    <dbReference type="NCBI Taxonomy" id="1348616"/>
    <lineage>
        <taxon>Eukaryota</taxon>
        <taxon>Fungi</taxon>
        <taxon>Fungi incertae sedis</taxon>
        <taxon>Mucoromycota</taxon>
        <taxon>Glomeromycotina</taxon>
        <taxon>Glomeromycetes</taxon>
        <taxon>Diversisporales</taxon>
        <taxon>Gigasporaceae</taxon>
        <taxon>Dentiscutata</taxon>
    </lineage>
</organism>
<gene>
    <name evidence="1" type="ORF">DERYTH_LOCUS870</name>
</gene>
<dbReference type="OrthoDB" id="2318184at2759"/>
<keyword evidence="2" id="KW-1185">Reference proteome</keyword>
<dbReference type="Proteomes" id="UP000789405">
    <property type="component" value="Unassembled WGS sequence"/>
</dbReference>
<dbReference type="AlphaFoldDB" id="A0A9N8YZH1"/>
<evidence type="ECO:0000313" key="2">
    <source>
        <dbReference type="Proteomes" id="UP000789405"/>
    </source>
</evidence>
<proteinExistence type="predicted"/>
<dbReference type="EMBL" id="CAJVPY010000211">
    <property type="protein sequence ID" value="CAG8458089.1"/>
    <property type="molecule type" value="Genomic_DNA"/>
</dbReference>
<evidence type="ECO:0000313" key="1">
    <source>
        <dbReference type="EMBL" id="CAG8458089.1"/>
    </source>
</evidence>
<name>A0A9N8YZH1_9GLOM</name>
<sequence length="88" mass="10289">MKSISKLNSLPTKILISIFQYVKFPKDLAISCKKWSKIAKDWQAKLRWIVCQYGQENIIFNAVRLELFSRAQPEGWIKSQKLQLLFSG</sequence>
<reference evidence="1" key="1">
    <citation type="submission" date="2021-06" db="EMBL/GenBank/DDBJ databases">
        <authorList>
            <person name="Kallberg Y."/>
            <person name="Tangrot J."/>
            <person name="Rosling A."/>
        </authorList>
    </citation>
    <scope>NUCLEOTIDE SEQUENCE</scope>
    <source>
        <strain evidence="1">MA453B</strain>
    </source>
</reference>